<feature type="region of interest" description="Disordered" evidence="5">
    <location>
        <begin position="218"/>
        <end position="239"/>
    </location>
</feature>
<reference evidence="7" key="1">
    <citation type="submission" date="2021-06" db="EMBL/GenBank/DDBJ databases">
        <authorList>
            <person name="Hodson N. C."/>
            <person name="Mongue J. A."/>
            <person name="Jaron S. K."/>
        </authorList>
    </citation>
    <scope>NUCLEOTIDE SEQUENCE</scope>
</reference>
<gene>
    <name evidence="7" type="ORF">AFUS01_LOCUS7204</name>
</gene>
<protein>
    <recommendedName>
        <fullName evidence="6">PHD-type domain-containing protein</fullName>
    </recommendedName>
</protein>
<keyword evidence="2 4" id="KW-0863">Zinc-finger</keyword>
<feature type="non-terminal residue" evidence="7">
    <location>
        <position position="1"/>
    </location>
</feature>
<dbReference type="CDD" id="cd15489">
    <property type="entry name" value="PHD_SF"/>
    <property type="match status" value="1"/>
</dbReference>
<dbReference type="PROSITE" id="PS01359">
    <property type="entry name" value="ZF_PHD_1"/>
    <property type="match status" value="1"/>
</dbReference>
<dbReference type="EMBL" id="CAJVCH010048426">
    <property type="protein sequence ID" value="CAG7717765.1"/>
    <property type="molecule type" value="Genomic_DNA"/>
</dbReference>
<comment type="caution">
    <text evidence="7">The sequence shown here is derived from an EMBL/GenBank/DDBJ whole genome shotgun (WGS) entry which is preliminary data.</text>
</comment>
<organism evidence="7 8">
    <name type="scientific">Allacma fusca</name>
    <dbReference type="NCBI Taxonomy" id="39272"/>
    <lineage>
        <taxon>Eukaryota</taxon>
        <taxon>Metazoa</taxon>
        <taxon>Ecdysozoa</taxon>
        <taxon>Arthropoda</taxon>
        <taxon>Hexapoda</taxon>
        <taxon>Collembola</taxon>
        <taxon>Symphypleona</taxon>
        <taxon>Sminthuridae</taxon>
        <taxon>Allacma</taxon>
    </lineage>
</organism>
<dbReference type="SMART" id="SM00249">
    <property type="entry name" value="PHD"/>
    <property type="match status" value="1"/>
</dbReference>
<feature type="domain" description="PHD-type" evidence="6">
    <location>
        <begin position="106"/>
        <end position="158"/>
    </location>
</feature>
<evidence type="ECO:0000259" key="6">
    <source>
        <dbReference type="PROSITE" id="PS50016"/>
    </source>
</evidence>
<evidence type="ECO:0000256" key="4">
    <source>
        <dbReference type="PROSITE-ProRule" id="PRU00146"/>
    </source>
</evidence>
<dbReference type="Proteomes" id="UP000708208">
    <property type="component" value="Unassembled WGS sequence"/>
</dbReference>
<sequence length="317" mass="35861">MNYNASRNDTRWRTTKPEDVAAIMAGISRDPGRWESEKSVKRTSLWALLSQNLWPRRRVKDFERLWLRSVYIGNRRSVQDLYRELVNEPLVVPTPLASSTPKPKAEKHCVCGEREGRTDESMVECTVCKQWFHGICVDERISTLVDNSSWACPHCRGVFGNMFPDYWKDSLPLRQRVACNMTPVEGSSMQLGRLVETVVEPSVHEKCVEQGNVVTSVSTTAQDLGPSESISSDSESDSDYASIRCSKSRIGIIDSCSSDSENDMQDVQLGNGCSNPETSLHNTRHRDSSSKAVVINSEKYTIEEYTRWELPPVIYVE</sequence>
<dbReference type="PROSITE" id="PS50016">
    <property type="entry name" value="ZF_PHD_2"/>
    <property type="match status" value="1"/>
</dbReference>
<name>A0A8J2NX40_9HEXA</name>
<evidence type="ECO:0000256" key="1">
    <source>
        <dbReference type="ARBA" id="ARBA00022723"/>
    </source>
</evidence>
<evidence type="ECO:0000256" key="3">
    <source>
        <dbReference type="ARBA" id="ARBA00022833"/>
    </source>
</evidence>
<keyword evidence="8" id="KW-1185">Reference proteome</keyword>
<accession>A0A8J2NX40</accession>
<evidence type="ECO:0000256" key="2">
    <source>
        <dbReference type="ARBA" id="ARBA00022771"/>
    </source>
</evidence>
<dbReference type="InterPro" id="IPR019786">
    <property type="entry name" value="Zinc_finger_PHD-type_CS"/>
</dbReference>
<dbReference type="OrthoDB" id="10002605at2759"/>
<keyword evidence="3" id="KW-0862">Zinc</keyword>
<dbReference type="InterPro" id="IPR019787">
    <property type="entry name" value="Znf_PHD-finger"/>
</dbReference>
<evidence type="ECO:0000313" key="7">
    <source>
        <dbReference type="EMBL" id="CAG7717765.1"/>
    </source>
</evidence>
<evidence type="ECO:0000256" key="5">
    <source>
        <dbReference type="SAM" id="MobiDB-lite"/>
    </source>
</evidence>
<dbReference type="InterPro" id="IPR001965">
    <property type="entry name" value="Znf_PHD"/>
</dbReference>
<dbReference type="Pfam" id="PF00628">
    <property type="entry name" value="PHD"/>
    <property type="match status" value="1"/>
</dbReference>
<proteinExistence type="predicted"/>
<dbReference type="GO" id="GO:0008270">
    <property type="term" value="F:zinc ion binding"/>
    <property type="evidence" value="ECO:0007669"/>
    <property type="project" value="UniProtKB-KW"/>
</dbReference>
<evidence type="ECO:0000313" key="8">
    <source>
        <dbReference type="Proteomes" id="UP000708208"/>
    </source>
</evidence>
<dbReference type="AlphaFoldDB" id="A0A8J2NX40"/>
<keyword evidence="1" id="KW-0479">Metal-binding</keyword>